<reference evidence="2 3" key="1">
    <citation type="submission" date="2018-05" db="EMBL/GenBank/DDBJ databases">
        <title>Coraliomargarita sinensis sp. nov., isolated from a marine solar saltern.</title>
        <authorList>
            <person name="Zhou L.Y."/>
        </authorList>
    </citation>
    <scope>NUCLEOTIDE SEQUENCE [LARGE SCALE GENOMIC DNA]</scope>
    <source>
        <strain evidence="2 3">WN38</strain>
    </source>
</reference>
<evidence type="ECO:0000313" key="2">
    <source>
        <dbReference type="EMBL" id="PXA05105.1"/>
    </source>
</evidence>
<accession>A0A317ZHQ2</accession>
<evidence type="ECO:0000256" key="1">
    <source>
        <dbReference type="SAM" id="Phobius"/>
    </source>
</evidence>
<dbReference type="Proteomes" id="UP000247099">
    <property type="component" value="Unassembled WGS sequence"/>
</dbReference>
<keyword evidence="1" id="KW-1133">Transmembrane helix</keyword>
<keyword evidence="3" id="KW-1185">Reference proteome</keyword>
<evidence type="ECO:0000313" key="3">
    <source>
        <dbReference type="Proteomes" id="UP000247099"/>
    </source>
</evidence>
<dbReference type="RefSeq" id="WP_110130106.1">
    <property type="nucleotide sequence ID" value="NZ_QHJQ01000002.1"/>
</dbReference>
<name>A0A317ZHQ2_9BACT</name>
<keyword evidence="1" id="KW-0472">Membrane</keyword>
<sequence>MPDIGGTSDAVSLFLEKATRALYLNSPIRFSIGCFMGATLDTALFIGNQIDPTIPELGIWRAMVLGVAFMNAPVAWALLRSDPLVDEKYLKQLRLLDEAKKSGSIAENQIRLHYQATLKEALASAKLNSKTNKKLQDIEGENGD</sequence>
<proteinExistence type="predicted"/>
<comment type="caution">
    <text evidence="2">The sequence shown here is derived from an EMBL/GenBank/DDBJ whole genome shotgun (WGS) entry which is preliminary data.</text>
</comment>
<feature type="transmembrane region" description="Helical" evidence="1">
    <location>
        <begin position="59"/>
        <end position="79"/>
    </location>
</feature>
<organism evidence="2 3">
    <name type="scientific">Coraliomargarita sinensis</name>
    <dbReference type="NCBI Taxonomy" id="2174842"/>
    <lineage>
        <taxon>Bacteria</taxon>
        <taxon>Pseudomonadati</taxon>
        <taxon>Verrucomicrobiota</taxon>
        <taxon>Opitutia</taxon>
        <taxon>Puniceicoccales</taxon>
        <taxon>Coraliomargaritaceae</taxon>
        <taxon>Coraliomargarita</taxon>
    </lineage>
</organism>
<keyword evidence="1" id="KW-0812">Transmembrane</keyword>
<protein>
    <submittedName>
        <fullName evidence="2">Uncharacterized protein</fullName>
    </submittedName>
</protein>
<dbReference type="InParanoid" id="A0A317ZHQ2"/>
<gene>
    <name evidence="2" type="ORF">DDZ13_03845</name>
</gene>
<dbReference type="AlphaFoldDB" id="A0A317ZHQ2"/>
<dbReference type="EMBL" id="QHJQ01000002">
    <property type="protein sequence ID" value="PXA05105.1"/>
    <property type="molecule type" value="Genomic_DNA"/>
</dbReference>